<dbReference type="InterPro" id="IPR004875">
    <property type="entry name" value="DDE_SF_endonuclease_dom"/>
</dbReference>
<comment type="caution">
    <text evidence="2">The sequence shown here is derived from an EMBL/GenBank/DDBJ whole genome shotgun (WGS) entry which is preliminary data.</text>
</comment>
<feature type="domain" description="DDE-1" evidence="1">
    <location>
        <begin position="7"/>
        <end position="133"/>
    </location>
</feature>
<dbReference type="Proteomes" id="UP000299102">
    <property type="component" value="Unassembled WGS sequence"/>
</dbReference>
<dbReference type="AlphaFoldDB" id="A0A4C1SG66"/>
<sequence>MPSKWGIGRRDTGWMTADVFNQFITELFAPYLAENNIKPVILFIHGHKSHITLQLSLTCKELGVELVALYPNTTRITQPADVSVFGPIKKMYRKAVRKFQSENVGEVVTKLNIAIIIKAIVDDLKSQTIIKGFQACGLCPFDKNAIDYSKCLGAPRSVEGTDRQTADYDENKIMSLKEFEKYCRACNDRQDEKIEI</sequence>
<dbReference type="STRING" id="151549.A0A4C1SG66"/>
<accession>A0A4C1SG66</accession>
<dbReference type="EMBL" id="BGZK01000007">
    <property type="protein sequence ID" value="GBP01004.1"/>
    <property type="molecule type" value="Genomic_DNA"/>
</dbReference>
<gene>
    <name evidence="2" type="ORF">EVAR_2287_1</name>
</gene>
<evidence type="ECO:0000313" key="3">
    <source>
        <dbReference type="Proteomes" id="UP000299102"/>
    </source>
</evidence>
<dbReference type="OrthoDB" id="71166at2759"/>
<evidence type="ECO:0000313" key="2">
    <source>
        <dbReference type="EMBL" id="GBP01004.1"/>
    </source>
</evidence>
<proteinExistence type="predicted"/>
<organism evidence="2 3">
    <name type="scientific">Eumeta variegata</name>
    <name type="common">Bagworm moth</name>
    <name type="synonym">Eumeta japonica</name>
    <dbReference type="NCBI Taxonomy" id="151549"/>
    <lineage>
        <taxon>Eukaryota</taxon>
        <taxon>Metazoa</taxon>
        <taxon>Ecdysozoa</taxon>
        <taxon>Arthropoda</taxon>
        <taxon>Hexapoda</taxon>
        <taxon>Insecta</taxon>
        <taxon>Pterygota</taxon>
        <taxon>Neoptera</taxon>
        <taxon>Endopterygota</taxon>
        <taxon>Lepidoptera</taxon>
        <taxon>Glossata</taxon>
        <taxon>Ditrysia</taxon>
        <taxon>Tineoidea</taxon>
        <taxon>Psychidae</taxon>
        <taxon>Oiketicinae</taxon>
        <taxon>Eumeta</taxon>
    </lineage>
</organism>
<dbReference type="Pfam" id="PF03184">
    <property type="entry name" value="DDE_1"/>
    <property type="match status" value="1"/>
</dbReference>
<dbReference type="GO" id="GO:0003676">
    <property type="term" value="F:nucleic acid binding"/>
    <property type="evidence" value="ECO:0007669"/>
    <property type="project" value="InterPro"/>
</dbReference>
<evidence type="ECO:0000259" key="1">
    <source>
        <dbReference type="Pfam" id="PF03184"/>
    </source>
</evidence>
<reference evidence="2 3" key="1">
    <citation type="journal article" date="2019" name="Commun. Biol.">
        <title>The bagworm genome reveals a unique fibroin gene that provides high tensile strength.</title>
        <authorList>
            <person name="Kono N."/>
            <person name="Nakamura H."/>
            <person name="Ohtoshi R."/>
            <person name="Tomita M."/>
            <person name="Numata K."/>
            <person name="Arakawa K."/>
        </authorList>
    </citation>
    <scope>NUCLEOTIDE SEQUENCE [LARGE SCALE GENOMIC DNA]</scope>
</reference>
<keyword evidence="3" id="KW-1185">Reference proteome</keyword>
<name>A0A4C1SG66_EUMVA</name>
<protein>
    <recommendedName>
        <fullName evidence="1">DDE-1 domain-containing protein</fullName>
    </recommendedName>
</protein>